<organism evidence="1 2">
    <name type="scientific">Mucuna pruriens</name>
    <name type="common">Velvet bean</name>
    <name type="synonym">Dolichos pruriens</name>
    <dbReference type="NCBI Taxonomy" id="157652"/>
    <lineage>
        <taxon>Eukaryota</taxon>
        <taxon>Viridiplantae</taxon>
        <taxon>Streptophyta</taxon>
        <taxon>Embryophyta</taxon>
        <taxon>Tracheophyta</taxon>
        <taxon>Spermatophyta</taxon>
        <taxon>Magnoliopsida</taxon>
        <taxon>eudicotyledons</taxon>
        <taxon>Gunneridae</taxon>
        <taxon>Pentapetalae</taxon>
        <taxon>rosids</taxon>
        <taxon>fabids</taxon>
        <taxon>Fabales</taxon>
        <taxon>Fabaceae</taxon>
        <taxon>Papilionoideae</taxon>
        <taxon>50 kb inversion clade</taxon>
        <taxon>NPAAA clade</taxon>
        <taxon>indigoferoid/millettioid clade</taxon>
        <taxon>Phaseoleae</taxon>
        <taxon>Mucuna</taxon>
    </lineage>
</organism>
<dbReference type="OrthoDB" id="1428668at2759"/>
<gene>
    <name evidence="1" type="ORF">CR513_57264</name>
</gene>
<proteinExistence type="predicted"/>
<accession>A0A371EDY0</accession>
<dbReference type="Proteomes" id="UP000257109">
    <property type="component" value="Unassembled WGS sequence"/>
</dbReference>
<dbReference type="EMBL" id="QJKJ01014493">
    <property type="protein sequence ID" value="RDX64209.1"/>
    <property type="molecule type" value="Genomic_DNA"/>
</dbReference>
<keyword evidence="2" id="KW-1185">Reference proteome</keyword>
<protein>
    <submittedName>
        <fullName evidence="1">Uncharacterized protein</fullName>
    </submittedName>
</protein>
<comment type="caution">
    <text evidence="1">The sequence shown here is derived from an EMBL/GenBank/DDBJ whole genome shotgun (WGS) entry which is preliminary data.</text>
</comment>
<dbReference type="AlphaFoldDB" id="A0A371EDY0"/>
<evidence type="ECO:0000313" key="1">
    <source>
        <dbReference type="EMBL" id="RDX64209.1"/>
    </source>
</evidence>
<reference evidence="1" key="1">
    <citation type="submission" date="2018-05" db="EMBL/GenBank/DDBJ databases">
        <title>Draft genome of Mucuna pruriens seed.</title>
        <authorList>
            <person name="Nnadi N.E."/>
            <person name="Vos R."/>
            <person name="Hasami M.H."/>
            <person name="Devisetty U.K."/>
            <person name="Aguiy J.C."/>
        </authorList>
    </citation>
    <scope>NUCLEOTIDE SEQUENCE [LARGE SCALE GENOMIC DNA]</scope>
    <source>
        <strain evidence="1">JCA_2017</strain>
    </source>
</reference>
<evidence type="ECO:0000313" key="2">
    <source>
        <dbReference type="Proteomes" id="UP000257109"/>
    </source>
</evidence>
<feature type="non-terminal residue" evidence="1">
    <location>
        <position position="1"/>
    </location>
</feature>
<sequence length="166" mass="19075">MEVSNLVARRKSFKLDLDEELIMHSFFISLLAHFGQFKLKHSLISRMKENWIQELLDVTLLATLNALGAISFMIPLQDPFFETVNARILEEVEFEKEENIRNVVFEEESVNDICQVLVPIIVQETTPVIGDNVQTIVPNIVPEQDYDDVLPQTPIKQPQQPEEVSL</sequence>
<name>A0A371EDY0_MUCPR</name>